<feature type="non-terminal residue" evidence="6">
    <location>
        <position position="474"/>
    </location>
</feature>
<feature type="region of interest" description="N-terminal hotdog fold" evidence="4">
    <location>
        <begin position="143"/>
        <end position="267"/>
    </location>
</feature>
<evidence type="ECO:0000256" key="1">
    <source>
        <dbReference type="ARBA" id="ARBA00004792"/>
    </source>
</evidence>
<dbReference type="PROSITE" id="PS52019">
    <property type="entry name" value="PKS_MFAS_DH"/>
    <property type="match status" value="1"/>
</dbReference>
<dbReference type="Gene3D" id="3.40.366.10">
    <property type="entry name" value="Malonyl-Coenzyme A Acyl Carrier Protein, domain 2"/>
    <property type="match status" value="1"/>
</dbReference>
<evidence type="ECO:0000256" key="3">
    <source>
        <dbReference type="ARBA" id="ARBA00023268"/>
    </source>
</evidence>
<dbReference type="Pfam" id="PF00698">
    <property type="entry name" value="Acyl_transf_1"/>
    <property type="match status" value="1"/>
</dbReference>
<evidence type="ECO:0000256" key="4">
    <source>
        <dbReference type="PROSITE-ProRule" id="PRU01363"/>
    </source>
</evidence>
<dbReference type="InterPro" id="IPR049552">
    <property type="entry name" value="PKS_DH_N"/>
</dbReference>
<dbReference type="InterPro" id="IPR016035">
    <property type="entry name" value="Acyl_Trfase/lysoPLipase"/>
</dbReference>
<keyword evidence="2" id="KW-0808">Transferase</keyword>
<protein>
    <submittedName>
        <fullName evidence="6">Polyketide synthase dehydratase domain-containing protein</fullName>
    </submittedName>
</protein>
<evidence type="ECO:0000259" key="5">
    <source>
        <dbReference type="PROSITE" id="PS52019"/>
    </source>
</evidence>
<dbReference type="SMART" id="SM00826">
    <property type="entry name" value="PKS_DH"/>
    <property type="match status" value="1"/>
</dbReference>
<dbReference type="PANTHER" id="PTHR43775:SF51">
    <property type="entry name" value="INACTIVE PHENOLPHTHIOCEROL SYNTHESIS POLYKETIDE SYNTHASE TYPE I PKS1-RELATED"/>
    <property type="match status" value="1"/>
</dbReference>
<organism evidence="6 7">
    <name type="scientific">Streptomyces carpinensis</name>
    <dbReference type="NCBI Taxonomy" id="66369"/>
    <lineage>
        <taxon>Bacteria</taxon>
        <taxon>Bacillati</taxon>
        <taxon>Actinomycetota</taxon>
        <taxon>Actinomycetes</taxon>
        <taxon>Kitasatosporales</taxon>
        <taxon>Streptomycetaceae</taxon>
        <taxon>Streptomyces</taxon>
    </lineage>
</organism>
<feature type="active site" description="Proton donor; for dehydratase activity" evidence="4">
    <location>
        <position position="339"/>
    </location>
</feature>
<feature type="domain" description="PKS/mFAS DH" evidence="5">
    <location>
        <begin position="143"/>
        <end position="415"/>
    </location>
</feature>
<comment type="caution">
    <text evidence="6">The sequence shown here is derived from an EMBL/GenBank/DDBJ whole genome shotgun (WGS) entry which is preliminary data.</text>
</comment>
<feature type="region of interest" description="C-terminal hotdog fold" evidence="4">
    <location>
        <begin position="280"/>
        <end position="415"/>
    </location>
</feature>
<comment type="pathway">
    <text evidence="1">Antibiotic biosynthesis.</text>
</comment>
<dbReference type="Pfam" id="PF21089">
    <property type="entry name" value="PKS_DH_N"/>
    <property type="match status" value="1"/>
</dbReference>
<sequence>MVSTVTGDWASGWQSPEYWVNQVRAAVRFSDAVRTVEESGVRTLLELGPDSVLTALAQQTLESGEAVLAPALRKDRPEAETLVAAVCRLYVSGTDIDWNAYFEGSGARRVDLPTYPFQRRRYWVDAVTATGNVSALGLTAPQHPLLGAVVSLADSGGAVLTGRLSATAQPWLADHTVKGAVLFPGAGFVELAVRAGDQVGCGVLEELALQAPLVLPERDGVAVQVVVGAADGSGRRSVSVYSRREDQADLPWTLHADGVLAPEAAEGAGFELAAWPPAGAAALDLEGAYEVLAERGFGYGPVFQGLTAAWRRGDELYAEVALPEDTDPKGFGVHPALLDASMHAALVDGPADEETTLPFVWRNVSLYASAASHVRVRLTRPTPDSLSLRIADATGAPVASIGAVVGRPVTEAQLHGAPEDPLYNVEWRTAAVDDGGREDWVAWEELADGGPVPAYVVLECVPQDGVDVPAAVRG</sequence>
<dbReference type="Pfam" id="PF14765">
    <property type="entry name" value="PS-DH"/>
    <property type="match status" value="1"/>
</dbReference>
<gene>
    <name evidence="6" type="ORF">ABT317_48530</name>
</gene>
<name>A0ABV1WK62_9ACTN</name>
<dbReference type="PANTHER" id="PTHR43775">
    <property type="entry name" value="FATTY ACID SYNTHASE"/>
    <property type="match status" value="1"/>
</dbReference>
<dbReference type="Proteomes" id="UP001458415">
    <property type="component" value="Unassembled WGS sequence"/>
</dbReference>
<proteinExistence type="predicted"/>
<feature type="active site" description="Proton acceptor; for dehydratase activity" evidence="4">
    <location>
        <position position="175"/>
    </location>
</feature>
<evidence type="ECO:0000313" key="6">
    <source>
        <dbReference type="EMBL" id="MER6984593.1"/>
    </source>
</evidence>
<dbReference type="SUPFAM" id="SSF52151">
    <property type="entry name" value="FabD/lysophospholipase-like"/>
    <property type="match status" value="1"/>
</dbReference>
<dbReference type="InterPro" id="IPR001227">
    <property type="entry name" value="Ac_transferase_dom_sf"/>
</dbReference>
<dbReference type="InterPro" id="IPR014043">
    <property type="entry name" value="Acyl_transferase_dom"/>
</dbReference>
<accession>A0ABV1WK62</accession>
<reference evidence="6 7" key="1">
    <citation type="submission" date="2024-06" db="EMBL/GenBank/DDBJ databases">
        <title>The Natural Products Discovery Center: Release of the First 8490 Sequenced Strains for Exploring Actinobacteria Biosynthetic Diversity.</title>
        <authorList>
            <person name="Kalkreuter E."/>
            <person name="Kautsar S.A."/>
            <person name="Yang D."/>
            <person name="Bader C.D."/>
            <person name="Teijaro C.N."/>
            <person name="Fluegel L."/>
            <person name="Davis C.M."/>
            <person name="Simpson J.R."/>
            <person name="Lauterbach L."/>
            <person name="Steele A.D."/>
            <person name="Gui C."/>
            <person name="Meng S."/>
            <person name="Li G."/>
            <person name="Viehrig K."/>
            <person name="Ye F."/>
            <person name="Su P."/>
            <person name="Kiefer A.F."/>
            <person name="Nichols A."/>
            <person name="Cepeda A.J."/>
            <person name="Yan W."/>
            <person name="Fan B."/>
            <person name="Jiang Y."/>
            <person name="Adhikari A."/>
            <person name="Zheng C.-J."/>
            <person name="Schuster L."/>
            <person name="Cowan T.M."/>
            <person name="Smanski M.J."/>
            <person name="Chevrette M.G."/>
            <person name="De Carvalho L.P.S."/>
            <person name="Shen B."/>
        </authorList>
    </citation>
    <scope>NUCLEOTIDE SEQUENCE [LARGE SCALE GENOMIC DNA]</scope>
    <source>
        <strain evidence="6 7">NPDC000634</strain>
    </source>
</reference>
<dbReference type="Gene3D" id="3.10.129.110">
    <property type="entry name" value="Polyketide synthase dehydratase"/>
    <property type="match status" value="1"/>
</dbReference>
<dbReference type="InterPro" id="IPR020807">
    <property type="entry name" value="PKS_DH"/>
</dbReference>
<evidence type="ECO:0000256" key="2">
    <source>
        <dbReference type="ARBA" id="ARBA00022679"/>
    </source>
</evidence>
<keyword evidence="3" id="KW-0511">Multifunctional enzyme</keyword>
<evidence type="ECO:0000313" key="7">
    <source>
        <dbReference type="Proteomes" id="UP001458415"/>
    </source>
</evidence>
<dbReference type="InterPro" id="IPR049551">
    <property type="entry name" value="PKS_DH_C"/>
</dbReference>
<keyword evidence="7" id="KW-1185">Reference proteome</keyword>
<dbReference type="InterPro" id="IPR049900">
    <property type="entry name" value="PKS_mFAS_DH"/>
</dbReference>
<dbReference type="Gene3D" id="3.30.70.3290">
    <property type="match status" value="1"/>
</dbReference>
<dbReference type="InterPro" id="IPR042104">
    <property type="entry name" value="PKS_dehydratase_sf"/>
</dbReference>
<dbReference type="EMBL" id="JBEPCU010001902">
    <property type="protein sequence ID" value="MER6984593.1"/>
    <property type="molecule type" value="Genomic_DNA"/>
</dbReference>
<dbReference type="InterPro" id="IPR050091">
    <property type="entry name" value="PKS_NRPS_Biosynth_Enz"/>
</dbReference>